<feature type="compositionally biased region" description="Low complexity" evidence="1">
    <location>
        <begin position="51"/>
        <end position="62"/>
    </location>
</feature>
<dbReference type="Proteomes" id="UP000046392">
    <property type="component" value="Unplaced"/>
</dbReference>
<evidence type="ECO:0000313" key="3">
    <source>
        <dbReference type="WBParaSite" id="SPAL_0001698200.1"/>
    </source>
</evidence>
<feature type="compositionally biased region" description="Polar residues" evidence="1">
    <location>
        <begin position="14"/>
        <end position="23"/>
    </location>
</feature>
<dbReference type="AlphaFoldDB" id="A0A0N5CGK6"/>
<name>A0A0N5CGK6_STREA</name>
<proteinExistence type="predicted"/>
<evidence type="ECO:0000256" key="1">
    <source>
        <dbReference type="SAM" id="MobiDB-lite"/>
    </source>
</evidence>
<sequence>MGSIFSSPIDKISKTNSPTNSPPEGNCVTKGFEDPRSPTIEVKRTPLQDIQQNNTQPTTLNQSSDTPIIRKDTITLRRKLFDKLHASSSKENKTN</sequence>
<accession>A0A0N5CGK6</accession>
<evidence type="ECO:0000313" key="2">
    <source>
        <dbReference type="Proteomes" id="UP000046392"/>
    </source>
</evidence>
<protein>
    <submittedName>
        <fullName evidence="3">Uncharacterized protein</fullName>
    </submittedName>
</protein>
<keyword evidence="2" id="KW-1185">Reference proteome</keyword>
<organism evidence="2 3">
    <name type="scientific">Strongyloides papillosus</name>
    <name type="common">Intestinal threadworm</name>
    <dbReference type="NCBI Taxonomy" id="174720"/>
    <lineage>
        <taxon>Eukaryota</taxon>
        <taxon>Metazoa</taxon>
        <taxon>Ecdysozoa</taxon>
        <taxon>Nematoda</taxon>
        <taxon>Chromadorea</taxon>
        <taxon>Rhabditida</taxon>
        <taxon>Tylenchina</taxon>
        <taxon>Panagrolaimomorpha</taxon>
        <taxon>Strongyloidoidea</taxon>
        <taxon>Strongyloididae</taxon>
        <taxon>Strongyloides</taxon>
    </lineage>
</organism>
<dbReference type="WBParaSite" id="SPAL_0001698200.1">
    <property type="protein sequence ID" value="SPAL_0001698200.1"/>
    <property type="gene ID" value="SPAL_0001698200"/>
</dbReference>
<reference evidence="3" key="1">
    <citation type="submission" date="2017-02" db="UniProtKB">
        <authorList>
            <consortium name="WormBaseParasite"/>
        </authorList>
    </citation>
    <scope>IDENTIFICATION</scope>
</reference>
<feature type="compositionally biased region" description="Basic and acidic residues" evidence="1">
    <location>
        <begin position="31"/>
        <end position="46"/>
    </location>
</feature>
<feature type="region of interest" description="Disordered" evidence="1">
    <location>
        <begin position="1"/>
        <end position="69"/>
    </location>
</feature>